<dbReference type="AlphaFoldDB" id="A0A9Q0GLG9"/>
<feature type="compositionally biased region" description="Polar residues" evidence="1">
    <location>
        <begin position="90"/>
        <end position="106"/>
    </location>
</feature>
<dbReference type="EMBL" id="JAMYWD010000263">
    <property type="protein sequence ID" value="KAJ4949828.1"/>
    <property type="molecule type" value="Genomic_DNA"/>
</dbReference>
<organism evidence="2 3">
    <name type="scientific">Protea cynaroides</name>
    <dbReference type="NCBI Taxonomy" id="273540"/>
    <lineage>
        <taxon>Eukaryota</taxon>
        <taxon>Viridiplantae</taxon>
        <taxon>Streptophyta</taxon>
        <taxon>Embryophyta</taxon>
        <taxon>Tracheophyta</taxon>
        <taxon>Spermatophyta</taxon>
        <taxon>Magnoliopsida</taxon>
        <taxon>Proteales</taxon>
        <taxon>Proteaceae</taxon>
        <taxon>Protea</taxon>
    </lineage>
</organism>
<accession>A0A9Q0GLG9</accession>
<dbReference type="OrthoDB" id="1989156at2759"/>
<sequence>MVGKVMKFFNGKGGIAVSQPTLYNYLSPSRTKTENCVDRRTKRTNPLVLIGTIEGRKRRMVAPFAQGTSSENNVGDRGRTFRWLRPLSVAQENGTGDRTNRSNCSN</sequence>
<evidence type="ECO:0000313" key="2">
    <source>
        <dbReference type="EMBL" id="KAJ4949828.1"/>
    </source>
</evidence>
<reference evidence="2" key="1">
    <citation type="journal article" date="2023" name="Plant J.">
        <title>The genome of the king protea, Protea cynaroides.</title>
        <authorList>
            <person name="Chang J."/>
            <person name="Duong T.A."/>
            <person name="Schoeman C."/>
            <person name="Ma X."/>
            <person name="Roodt D."/>
            <person name="Barker N."/>
            <person name="Li Z."/>
            <person name="Van de Peer Y."/>
            <person name="Mizrachi E."/>
        </authorList>
    </citation>
    <scope>NUCLEOTIDE SEQUENCE</scope>
    <source>
        <tissue evidence="2">Young leaves</tissue>
    </source>
</reference>
<dbReference type="Proteomes" id="UP001141806">
    <property type="component" value="Unassembled WGS sequence"/>
</dbReference>
<feature type="region of interest" description="Disordered" evidence="1">
    <location>
        <begin position="85"/>
        <end position="106"/>
    </location>
</feature>
<protein>
    <submittedName>
        <fullName evidence="2">Uncharacterized protein</fullName>
    </submittedName>
</protein>
<proteinExistence type="predicted"/>
<name>A0A9Q0GLG9_9MAGN</name>
<evidence type="ECO:0000256" key="1">
    <source>
        <dbReference type="SAM" id="MobiDB-lite"/>
    </source>
</evidence>
<gene>
    <name evidence="2" type="ORF">NE237_008302</name>
</gene>
<keyword evidence="3" id="KW-1185">Reference proteome</keyword>
<evidence type="ECO:0000313" key="3">
    <source>
        <dbReference type="Proteomes" id="UP001141806"/>
    </source>
</evidence>
<comment type="caution">
    <text evidence="2">The sequence shown here is derived from an EMBL/GenBank/DDBJ whole genome shotgun (WGS) entry which is preliminary data.</text>
</comment>